<feature type="region of interest" description="Disordered" evidence="1">
    <location>
        <begin position="52"/>
        <end position="75"/>
    </location>
</feature>
<dbReference type="Proteomes" id="UP000646548">
    <property type="component" value="Unassembled WGS sequence"/>
</dbReference>
<accession>A0A834F9N9</accession>
<evidence type="ECO:0000313" key="3">
    <source>
        <dbReference type="EMBL" id="KAF6726456.1"/>
    </source>
</evidence>
<protein>
    <recommendedName>
        <fullName evidence="2">PXA domain-containing protein</fullName>
    </recommendedName>
</protein>
<sequence length="124" mass="13634">MTAHLKHLRCQGSVLLPLVEKLSDPDWLNLLIIDVFGESNVPLETAAGDLASPSQHAPCAELEQGPISPPEQAATPHRWTVRLPVVEQRTDPAQPFLRWRRVMCWTLGGGSSPTALLRTTPPPF</sequence>
<feature type="domain" description="PXA" evidence="2">
    <location>
        <begin position="1"/>
        <end position="40"/>
    </location>
</feature>
<dbReference type="AlphaFoldDB" id="A0A834F9N9"/>
<name>A0A834F9N9_ORYME</name>
<evidence type="ECO:0000313" key="4">
    <source>
        <dbReference type="Proteomes" id="UP000646548"/>
    </source>
</evidence>
<proteinExistence type="predicted"/>
<gene>
    <name evidence="3" type="ORF">FQA47_020298</name>
</gene>
<evidence type="ECO:0000259" key="2">
    <source>
        <dbReference type="PROSITE" id="PS51207"/>
    </source>
</evidence>
<dbReference type="InterPro" id="IPR003114">
    <property type="entry name" value="Phox_assoc"/>
</dbReference>
<dbReference type="EMBL" id="WKFB01000332">
    <property type="protein sequence ID" value="KAF6726456.1"/>
    <property type="molecule type" value="Genomic_DNA"/>
</dbReference>
<dbReference type="PROSITE" id="PS51207">
    <property type="entry name" value="PXA"/>
    <property type="match status" value="1"/>
</dbReference>
<evidence type="ECO:0000256" key="1">
    <source>
        <dbReference type="SAM" id="MobiDB-lite"/>
    </source>
</evidence>
<organism evidence="3 4">
    <name type="scientific">Oryzias melastigma</name>
    <name type="common">Marine medaka</name>
    <dbReference type="NCBI Taxonomy" id="30732"/>
    <lineage>
        <taxon>Eukaryota</taxon>
        <taxon>Metazoa</taxon>
        <taxon>Chordata</taxon>
        <taxon>Craniata</taxon>
        <taxon>Vertebrata</taxon>
        <taxon>Euteleostomi</taxon>
        <taxon>Actinopterygii</taxon>
        <taxon>Neopterygii</taxon>
        <taxon>Teleostei</taxon>
        <taxon>Neoteleostei</taxon>
        <taxon>Acanthomorphata</taxon>
        <taxon>Ovalentaria</taxon>
        <taxon>Atherinomorphae</taxon>
        <taxon>Beloniformes</taxon>
        <taxon>Adrianichthyidae</taxon>
        <taxon>Oryziinae</taxon>
        <taxon>Oryzias</taxon>
    </lineage>
</organism>
<comment type="caution">
    <text evidence="3">The sequence shown here is derived from an EMBL/GenBank/DDBJ whole genome shotgun (WGS) entry which is preliminary data.</text>
</comment>
<reference evidence="3" key="1">
    <citation type="journal article" name="BMC Genomics">
        <title>Long-read sequencing and de novo genome assembly of marine medaka (Oryzias melastigma).</title>
        <authorList>
            <person name="Liang P."/>
            <person name="Saqib H.S.A."/>
            <person name="Ni X."/>
            <person name="Shen Y."/>
        </authorList>
    </citation>
    <scope>NUCLEOTIDE SEQUENCE</scope>
    <source>
        <strain evidence="3">Bigg-433</strain>
    </source>
</reference>